<dbReference type="Gene3D" id="3.30.9.10">
    <property type="entry name" value="D-Amino Acid Oxidase, subunit A, domain 2"/>
    <property type="match status" value="1"/>
</dbReference>
<accession>A0A1G7NXV7</accession>
<dbReference type="InterPro" id="IPR036188">
    <property type="entry name" value="FAD/NAD-bd_sf"/>
</dbReference>
<feature type="domain" description="FAD-binding" evidence="1">
    <location>
        <begin position="8"/>
        <end position="162"/>
    </location>
</feature>
<proteinExistence type="predicted"/>
<dbReference type="Gene3D" id="3.50.50.60">
    <property type="entry name" value="FAD/NAD(P)-binding domain"/>
    <property type="match status" value="1"/>
</dbReference>
<protein>
    <submittedName>
        <fullName evidence="2">2-polyprenyl-6-methoxyphenol hydroxylase</fullName>
    </submittedName>
</protein>
<dbReference type="PANTHER" id="PTHR46865:SF8">
    <property type="entry name" value="POSSIBLE OXIDOREDUCTASE"/>
    <property type="match status" value="1"/>
</dbReference>
<dbReference type="PANTHER" id="PTHR46865">
    <property type="entry name" value="OXIDOREDUCTASE-RELATED"/>
    <property type="match status" value="1"/>
</dbReference>
<dbReference type="GO" id="GO:0071949">
    <property type="term" value="F:FAD binding"/>
    <property type="evidence" value="ECO:0007669"/>
    <property type="project" value="InterPro"/>
</dbReference>
<dbReference type="InterPro" id="IPR002938">
    <property type="entry name" value="FAD-bd"/>
</dbReference>
<dbReference type="RefSeq" id="WP_090047366.1">
    <property type="nucleotide sequence ID" value="NZ_FNCC01000003.1"/>
</dbReference>
<dbReference type="SUPFAM" id="SSF51905">
    <property type="entry name" value="FAD/NAD(P)-binding domain"/>
    <property type="match status" value="1"/>
</dbReference>
<gene>
    <name evidence="2" type="ORF">SAMN05216553_103289</name>
</gene>
<dbReference type="EMBL" id="FNCC01000003">
    <property type="protein sequence ID" value="SDF78803.1"/>
    <property type="molecule type" value="Genomic_DNA"/>
</dbReference>
<dbReference type="PRINTS" id="PR00420">
    <property type="entry name" value="RNGMNOXGNASE"/>
</dbReference>
<feature type="domain" description="FAD-binding" evidence="1">
    <location>
        <begin position="270"/>
        <end position="330"/>
    </location>
</feature>
<dbReference type="OrthoDB" id="3356051at2"/>
<sequence length="388" mass="41750">MPKSNAQRVVVAGAGIAGLTAAWWLERAGWDVLVVERAPEFRAGGYLIDFFGPGYEVARRMGLLPELERRRAPITAVTSVDARGRRRAEMSASAYESVAGGVVSVLRGDLAEVIGAGVSAQVRYGTTVSSVDDGRVTFSDGSVEEFDLVVGADGVHSRVRELVFGPPERFVRYLGHRTAAFSLRHEELSARIGHRYQLLTVPHRMVGCYALRDGVVAALMLHRAPEQAVPDDPAAALRARFGDLGWVVPELLSVLPGDFYCDEVSQVDMPAWHRGKVVLAGDACGAVSLFAGHGASLAMTGAFVLAEELARGTDGALDRYQARMKPAVTHTQEFGRKFIGWMAPPSAWRISVRDMAFRLSGLPVVRNLVRGSVTPEVDGVLATGGTAR</sequence>
<dbReference type="Pfam" id="PF01494">
    <property type="entry name" value="FAD_binding_3"/>
    <property type="match status" value="2"/>
</dbReference>
<reference evidence="3" key="1">
    <citation type="submission" date="2016-10" db="EMBL/GenBank/DDBJ databases">
        <authorList>
            <person name="Varghese N."/>
            <person name="Submissions S."/>
        </authorList>
    </citation>
    <scope>NUCLEOTIDE SEQUENCE [LARGE SCALE GENOMIC DNA]</scope>
    <source>
        <strain evidence="3">CGMCC 4.3506</strain>
    </source>
</reference>
<dbReference type="InterPro" id="IPR051704">
    <property type="entry name" value="FAD_aromatic-hydroxylase"/>
</dbReference>
<dbReference type="AlphaFoldDB" id="A0A1G7NXV7"/>
<evidence type="ECO:0000259" key="1">
    <source>
        <dbReference type="Pfam" id="PF01494"/>
    </source>
</evidence>
<name>A0A1G7NXV7_9PSEU</name>
<dbReference type="Proteomes" id="UP000199623">
    <property type="component" value="Unassembled WGS sequence"/>
</dbReference>
<keyword evidence="3" id="KW-1185">Reference proteome</keyword>
<evidence type="ECO:0000313" key="3">
    <source>
        <dbReference type="Proteomes" id="UP000199623"/>
    </source>
</evidence>
<organism evidence="2 3">
    <name type="scientific">Lentzea fradiae</name>
    <dbReference type="NCBI Taxonomy" id="200378"/>
    <lineage>
        <taxon>Bacteria</taxon>
        <taxon>Bacillati</taxon>
        <taxon>Actinomycetota</taxon>
        <taxon>Actinomycetes</taxon>
        <taxon>Pseudonocardiales</taxon>
        <taxon>Pseudonocardiaceae</taxon>
        <taxon>Lentzea</taxon>
    </lineage>
</organism>
<dbReference type="STRING" id="200378.SAMN05216553_103289"/>
<evidence type="ECO:0000313" key="2">
    <source>
        <dbReference type="EMBL" id="SDF78803.1"/>
    </source>
</evidence>